<dbReference type="Gene3D" id="1.20.1420.20">
    <property type="entry name" value="M75 peptidase, HXXE motif"/>
    <property type="match status" value="1"/>
</dbReference>
<organism evidence="5 6">
    <name type="scientific">Devosia insulae DS-56</name>
    <dbReference type="NCBI Taxonomy" id="1116389"/>
    <lineage>
        <taxon>Bacteria</taxon>
        <taxon>Pseudomonadati</taxon>
        <taxon>Pseudomonadota</taxon>
        <taxon>Alphaproteobacteria</taxon>
        <taxon>Hyphomicrobiales</taxon>
        <taxon>Devosiaceae</taxon>
        <taxon>Devosia</taxon>
    </lineage>
</organism>
<dbReference type="CDD" id="cd14659">
    <property type="entry name" value="Imelysin-like_IPPA"/>
    <property type="match status" value="1"/>
</dbReference>
<proteinExistence type="predicted"/>
<feature type="domain" description="Imelysin-like" evidence="4">
    <location>
        <begin position="37"/>
        <end position="327"/>
    </location>
</feature>
<evidence type="ECO:0000256" key="2">
    <source>
        <dbReference type="ARBA" id="ARBA00022729"/>
    </source>
</evidence>
<feature type="chain" id="PRO_5009190344" description="Imelysin-like domain-containing protein" evidence="3">
    <location>
        <begin position="19"/>
        <end position="357"/>
    </location>
</feature>
<evidence type="ECO:0000256" key="3">
    <source>
        <dbReference type="SAM" id="SignalP"/>
    </source>
</evidence>
<dbReference type="EMBL" id="LAJE02000218">
    <property type="protein sequence ID" value="OEO30316.1"/>
    <property type="molecule type" value="Genomic_DNA"/>
</dbReference>
<accession>A0A1E5XNX7</accession>
<keyword evidence="2 3" id="KW-0732">Signal</keyword>
<dbReference type="Pfam" id="PF09375">
    <property type="entry name" value="Peptidase_M75"/>
    <property type="match status" value="1"/>
</dbReference>
<comment type="caution">
    <text evidence="5">The sequence shown here is derived from an EMBL/GenBank/DDBJ whole genome shotgun (WGS) entry which is preliminary data.</text>
</comment>
<reference evidence="5 6" key="1">
    <citation type="journal article" date="2015" name="Genome Announc.">
        <title>Genome Assemblies of Three Soil-Associated Devosia species: D. insulae, D. limi, and D. soli.</title>
        <authorList>
            <person name="Hassan Y.I."/>
            <person name="Lepp D."/>
            <person name="Zhou T."/>
        </authorList>
    </citation>
    <scope>NUCLEOTIDE SEQUENCE [LARGE SCALE GENOMIC DNA]</scope>
    <source>
        <strain evidence="5 6">DS-56</strain>
    </source>
</reference>
<dbReference type="InterPro" id="IPR034984">
    <property type="entry name" value="Imelysin-like_IPPA"/>
</dbReference>
<evidence type="ECO:0000313" key="5">
    <source>
        <dbReference type="EMBL" id="OEO30316.1"/>
    </source>
</evidence>
<dbReference type="InterPro" id="IPR038352">
    <property type="entry name" value="Imelysin_sf"/>
</dbReference>
<evidence type="ECO:0000256" key="1">
    <source>
        <dbReference type="ARBA" id="ARBA00004196"/>
    </source>
</evidence>
<name>A0A1E5XNX7_9HYPH</name>
<dbReference type="AlphaFoldDB" id="A0A1E5XNX7"/>
<dbReference type="InterPro" id="IPR018976">
    <property type="entry name" value="Imelysin-like"/>
</dbReference>
<comment type="subcellular location">
    <subcellularLocation>
        <location evidence="1">Cell envelope</location>
    </subcellularLocation>
</comment>
<keyword evidence="6" id="KW-1185">Reference proteome</keyword>
<gene>
    <name evidence="5" type="ORF">VW23_021940</name>
</gene>
<evidence type="ECO:0000259" key="4">
    <source>
        <dbReference type="Pfam" id="PF09375"/>
    </source>
</evidence>
<dbReference type="GO" id="GO:0030313">
    <property type="term" value="C:cell envelope"/>
    <property type="evidence" value="ECO:0007669"/>
    <property type="project" value="UniProtKB-SubCell"/>
</dbReference>
<protein>
    <recommendedName>
        <fullName evidence="4">Imelysin-like domain-containing protein</fullName>
    </recommendedName>
</protein>
<dbReference type="Proteomes" id="UP000095463">
    <property type="component" value="Unassembled WGS sequence"/>
</dbReference>
<feature type="signal peptide" evidence="3">
    <location>
        <begin position="1"/>
        <end position="18"/>
    </location>
</feature>
<evidence type="ECO:0000313" key="6">
    <source>
        <dbReference type="Proteomes" id="UP000095463"/>
    </source>
</evidence>
<sequence length="357" mass="38173">MRLLLAVVLALSLTPALAEEQKLTAEEVVSLAINEAIRPGFAHYADETASLTMSVGSLCLAASDAGLQAAQAQFKSTVVAWSRVELYRLGPLMTDNRYDRILFWPDRKGIALKQVQGVLAEADPDAADPKKLAGKSVAMQGLGALEFLLFGTGAEQLTTPQWAFRCRYALSIATLQADLAAKLSAEWNDPAGISKRLLEPSEADPDYRSFREVAEALTGILAHGTEAIRDQRLLPFLGRDGAAPKPKSALFWRSGMTVPSINANFEGLAALLQKSRIAEATTAENLWVSNSASFEFGNAERAGKVVTAPVEQALADPKQKKALDYLVIVTQSLDTILGENLAAALGLSVGFSSLDGD</sequence>
<dbReference type="OrthoDB" id="5729110at2"/>
<dbReference type="RefSeq" id="WP_069910464.1">
    <property type="nucleotide sequence ID" value="NZ_LAJE02000218.1"/>
</dbReference>